<accession>A0AAN6L1F5</accession>
<evidence type="ECO:0000313" key="4">
    <source>
        <dbReference type="EMBL" id="KAK0324951.1"/>
    </source>
</evidence>
<dbReference type="AlphaFoldDB" id="A0AAN6L1F5"/>
<evidence type="ECO:0000259" key="3">
    <source>
        <dbReference type="Pfam" id="PF05004"/>
    </source>
</evidence>
<sequence>MRERNLRKQALESGKTQSRKARETLSTPSSSRATSAVPSPRAGGGGSNVPSRNVSDDESEMSDATQWSTNSIDEMLALPAEEDGAQEEVWRAALEGRIEELCDRKRSSAQGREEALLWFSTALVRHYAADEVRGRREELVVALLKSVKGGQTERETVLALKALALVLVTEPSDTLCEALAGPMKACINDAQHVAEKIGAIHALGVVTFFGGASEEATAEVMDFFLDIISSDGAVIEEADNADIVTAALEEWGFLATQLEDMEETTEAAMETFVDQLESASVDVQVAAGDNIALLFEKSYTEAESDDEPPDEDEDLDEDVKNGSAPRMIKRYTVYRQQHQLSATLSDLAKASSKRLSKKDRKQLHLSFADIARTVERPTRGPRYSTALDEEGREMGSRLKVALHGGGRMTIDRWWKLHRLNGLKRLLREGFLVHYEFNQVVYESLPVVVEDDVAGYKQNFLPYHFKQTITAHRNPLAITMAPLQGLTFGVEIEVIAAWPRTVNPDHPIPSPLKAIYSQLTSAGVPVTLSESGWEARAANFTHWHLKNDLIALSPAELAAFPRGSYTSESVELASRRFDFYHDDWRGEIKRVLQALSQLEQNPGARFFTNASTGLHVHVADHDRGLPLRAAKNLLQLATAFERCLDALHAANRIAYPRVFSHDGGGNSIGDFWCAPLSWFHRANGQTSADANLYDWLAAIEDQPSLPALNTGICGLTEDIAEAGGMFHRTAYGHNSAYNLDNLYPHFAGERYTGTLEFRQHAGTMDYLEVVHWIVLTTGMVRYCAAVEPVPFLTLCAYGVDRRVGLRGLLTAMQCPADTVGYFAQDDDDDDAEAVIGFLGSGDVFSTAAPVVLEELDDLMAHNEVESSDRLVGAELRRAVVAEKDYGFDPAIEVCRPFEESIPRYYAEASLPGVVVLGERYVNVEEADSRARAGVWRRLASEYRGEVSRS</sequence>
<comment type="caution">
    <text evidence="5">The sequence shown here is derived from an EMBL/GenBank/DDBJ whole genome shotgun (WGS) entry which is preliminary data.</text>
</comment>
<feature type="compositionally biased region" description="Acidic residues" evidence="2">
    <location>
        <begin position="302"/>
        <end position="317"/>
    </location>
</feature>
<dbReference type="InterPro" id="IPR016024">
    <property type="entry name" value="ARM-type_fold"/>
</dbReference>
<dbReference type="Proteomes" id="UP001168146">
    <property type="component" value="Unassembled WGS sequence"/>
</dbReference>
<feature type="region of interest" description="Disordered" evidence="2">
    <location>
        <begin position="1"/>
        <end position="65"/>
    </location>
</feature>
<protein>
    <recommendedName>
        <fullName evidence="3">Interferon-related developmental regulator N-terminal domain-containing protein</fullName>
    </recommendedName>
</protein>
<dbReference type="PANTHER" id="PTHR12354">
    <property type="entry name" value="INTERFERON-RELATED DEVELOPMENTAL REGULATOR"/>
    <property type="match status" value="1"/>
</dbReference>
<dbReference type="EMBL" id="JAUJLE010000007">
    <property type="protein sequence ID" value="KAK1012516.1"/>
    <property type="molecule type" value="Genomic_DNA"/>
</dbReference>
<evidence type="ECO:0000313" key="6">
    <source>
        <dbReference type="Proteomes" id="UP001175353"/>
    </source>
</evidence>
<dbReference type="InterPro" id="IPR022025">
    <property type="entry name" value="Amidoligase_2"/>
</dbReference>
<dbReference type="EMBL" id="JASUXU010000008">
    <property type="protein sequence ID" value="KAK0324951.1"/>
    <property type="molecule type" value="Genomic_DNA"/>
</dbReference>
<gene>
    <name evidence="4" type="ORF">LTR82_003937</name>
    <name evidence="5" type="ORF">LTR91_001759</name>
</gene>
<dbReference type="PANTHER" id="PTHR12354:SF1">
    <property type="entry name" value="INTERFERON-RELATED DEVELOPMENTAL REGULATOR 1"/>
    <property type="match status" value="1"/>
</dbReference>
<feature type="region of interest" description="Disordered" evidence="2">
    <location>
        <begin position="299"/>
        <end position="322"/>
    </location>
</feature>
<organism evidence="5 6">
    <name type="scientific">Friedmanniomyces endolithicus</name>
    <dbReference type="NCBI Taxonomy" id="329885"/>
    <lineage>
        <taxon>Eukaryota</taxon>
        <taxon>Fungi</taxon>
        <taxon>Dikarya</taxon>
        <taxon>Ascomycota</taxon>
        <taxon>Pezizomycotina</taxon>
        <taxon>Dothideomycetes</taxon>
        <taxon>Dothideomycetidae</taxon>
        <taxon>Mycosphaerellales</taxon>
        <taxon>Teratosphaeriaceae</taxon>
        <taxon>Friedmanniomyces</taxon>
    </lineage>
</organism>
<proteinExistence type="inferred from homology"/>
<reference evidence="5" key="2">
    <citation type="submission" date="2023-06" db="EMBL/GenBank/DDBJ databases">
        <title>Black Yeasts Isolated from many extreme environments.</title>
        <authorList>
            <person name="Coleine C."/>
            <person name="Stajich J.E."/>
            <person name="Selbmann L."/>
        </authorList>
    </citation>
    <scope>NUCLEOTIDE SEQUENCE</scope>
    <source>
        <strain evidence="5">CCFEE 5200</strain>
    </source>
</reference>
<feature type="compositionally biased region" description="Polar residues" evidence="2">
    <location>
        <begin position="24"/>
        <end position="37"/>
    </location>
</feature>
<dbReference type="Proteomes" id="UP001175353">
    <property type="component" value="Unassembled WGS sequence"/>
</dbReference>
<dbReference type="SUPFAM" id="SSF48371">
    <property type="entry name" value="ARM repeat"/>
    <property type="match status" value="1"/>
</dbReference>
<dbReference type="Pfam" id="PF12224">
    <property type="entry name" value="Amidoligase_2"/>
    <property type="match status" value="1"/>
</dbReference>
<reference evidence="4" key="1">
    <citation type="submission" date="2021-12" db="EMBL/GenBank/DDBJ databases">
        <title>Black yeast isolated from Biological Soil Crust.</title>
        <authorList>
            <person name="Kurbessoian T."/>
        </authorList>
    </citation>
    <scope>NUCLEOTIDE SEQUENCE</scope>
    <source>
        <strain evidence="4">CCFEE 5208</strain>
    </source>
</reference>
<keyword evidence="6" id="KW-1185">Reference proteome</keyword>
<name>A0AAN6L1F5_9PEZI</name>
<feature type="domain" description="Interferon-related developmental regulator N-terminal" evidence="3">
    <location>
        <begin position="66"/>
        <end position="375"/>
    </location>
</feature>
<feature type="compositionally biased region" description="Basic and acidic residues" evidence="2">
    <location>
        <begin position="1"/>
        <end position="10"/>
    </location>
</feature>
<dbReference type="InterPro" id="IPR007701">
    <property type="entry name" value="Interferon-rel_develop_reg_N"/>
</dbReference>
<evidence type="ECO:0000256" key="1">
    <source>
        <dbReference type="ARBA" id="ARBA00008828"/>
    </source>
</evidence>
<evidence type="ECO:0000313" key="5">
    <source>
        <dbReference type="EMBL" id="KAK1012516.1"/>
    </source>
</evidence>
<evidence type="ECO:0000256" key="2">
    <source>
        <dbReference type="SAM" id="MobiDB-lite"/>
    </source>
</evidence>
<dbReference type="InterPro" id="IPR039777">
    <property type="entry name" value="IFRD"/>
</dbReference>
<comment type="similarity">
    <text evidence="1">Belongs to the IFRD family.</text>
</comment>
<dbReference type="Pfam" id="PF05004">
    <property type="entry name" value="IFRD"/>
    <property type="match status" value="1"/>
</dbReference>